<reference evidence="4" key="1">
    <citation type="submission" date="2025-08" db="UniProtKB">
        <authorList>
            <consortium name="RefSeq"/>
        </authorList>
    </citation>
    <scope>IDENTIFICATION</scope>
</reference>
<dbReference type="SUPFAM" id="SSF100957">
    <property type="entry name" value="Dimerization cofactor of HNF-1 alpha"/>
    <property type="match status" value="1"/>
</dbReference>
<sequence>MEGEERKWGPGHLTNLQNELIWALLGSGLSREVLVQALEELEQERVTPGAEKGDRGDGESSEEGEIDFPPPIFQELEALPSEEAARERALVDQLLHSCSTPPFLPQAPAPLPPSVLIVLLHSPLPASCSCSTPPFLPQAPAPLPPSCLKLLLHSPLPSSSSCSTPPFLPHAPAPLPPSVLMLLLHSPLPSSCSCSTPPFRPHAPAPLPPSVLMLLLHSPLPPSCSCSTPPFLPHSRAPLPPSVLILLLHSPFRPHAPAPLPPSVLMLLLHSPLPSSCSCSTPPFRPHAPAPLPPSVLMLLLHSPFRPHAPAPLPPSVLMLLLHSPLPSSFSCSTPPIRPHAPAPLPPSVLMLLLHSPLPAECLQRGVSSSQLAGLGSNLVTEVRVYNWFANRRKEEAFRHKLALDTPYTSQSANTTNHTLAHSPVQVMKYSQQIPCDSLGSARGRSGDRGLGGRLASPIQLEPSHTLLETHYHKLVSGGGPLPPVSTLTSLHSLSASPSPPQGLNMASLPSAMSLGEFSLLIGQTVPVINNVGGGFTTLQPISFQQQLTQQFQNHMGHSPFMATMTGLPCHMYSKSSMSPYPPSSLLSQAMVVTDSSSLGTLISLSAVGEILTTDPEEETEQPYVYTTATGLYR</sequence>
<proteinExistence type="predicted"/>
<evidence type="ECO:0000256" key="1">
    <source>
        <dbReference type="SAM" id="MobiDB-lite"/>
    </source>
</evidence>
<name>A0ABM3DUV1_SALSA</name>
<accession>A0ABM3DUV1</accession>
<evidence type="ECO:0000313" key="3">
    <source>
        <dbReference type="Proteomes" id="UP001652741"/>
    </source>
</evidence>
<feature type="domain" description="HNF-p1" evidence="2">
    <location>
        <begin position="9"/>
        <end position="40"/>
    </location>
</feature>
<dbReference type="SUPFAM" id="SSF46689">
    <property type="entry name" value="Homeodomain-like"/>
    <property type="match status" value="1"/>
</dbReference>
<dbReference type="PROSITE" id="PS51937">
    <property type="entry name" value="HNF_P1"/>
    <property type="match status" value="1"/>
</dbReference>
<evidence type="ECO:0000259" key="2">
    <source>
        <dbReference type="PROSITE" id="PS51937"/>
    </source>
</evidence>
<dbReference type="InterPro" id="IPR006897">
    <property type="entry name" value="HNF1b_C"/>
</dbReference>
<dbReference type="Pfam" id="PF04812">
    <property type="entry name" value="HNF-1B_C"/>
    <property type="match status" value="1"/>
</dbReference>
<dbReference type="InterPro" id="IPR044866">
    <property type="entry name" value="HNF_P1"/>
</dbReference>
<keyword evidence="3" id="KW-1185">Reference proteome</keyword>
<evidence type="ECO:0000313" key="4">
    <source>
        <dbReference type="RefSeq" id="XP_045562579.1"/>
    </source>
</evidence>
<gene>
    <name evidence="4" type="primary">LOC106585312</name>
</gene>
<protein>
    <submittedName>
        <fullName evidence="4">Hepatocyte nuclear factor 1-alpha-like</fullName>
    </submittedName>
</protein>
<dbReference type="Gene3D" id="1.10.10.60">
    <property type="entry name" value="Homeodomain-like"/>
    <property type="match status" value="1"/>
</dbReference>
<dbReference type="InterPro" id="IPR039066">
    <property type="entry name" value="HNF-1"/>
</dbReference>
<dbReference type="PANTHER" id="PTHR11568">
    <property type="entry name" value="HEPATOCYTE NUCLEAR FACTOR 1"/>
    <property type="match status" value="1"/>
</dbReference>
<feature type="region of interest" description="Disordered" evidence="1">
    <location>
        <begin position="44"/>
        <end position="68"/>
    </location>
</feature>
<dbReference type="RefSeq" id="XP_045562579.1">
    <property type="nucleotide sequence ID" value="XM_045706623.1"/>
</dbReference>
<organism evidence="3 4">
    <name type="scientific">Salmo salar</name>
    <name type="common">Atlantic salmon</name>
    <dbReference type="NCBI Taxonomy" id="8030"/>
    <lineage>
        <taxon>Eukaryota</taxon>
        <taxon>Metazoa</taxon>
        <taxon>Chordata</taxon>
        <taxon>Craniata</taxon>
        <taxon>Vertebrata</taxon>
        <taxon>Euteleostomi</taxon>
        <taxon>Actinopterygii</taxon>
        <taxon>Neopterygii</taxon>
        <taxon>Teleostei</taxon>
        <taxon>Protacanthopterygii</taxon>
        <taxon>Salmoniformes</taxon>
        <taxon>Salmonidae</taxon>
        <taxon>Salmoninae</taxon>
        <taxon>Salmo</taxon>
    </lineage>
</organism>
<dbReference type="Proteomes" id="UP001652741">
    <property type="component" value="Chromosome ssa24"/>
</dbReference>
<dbReference type="InterPro" id="IPR009057">
    <property type="entry name" value="Homeodomain-like_sf"/>
</dbReference>
<dbReference type="InterPro" id="IPR023219">
    <property type="entry name" value="HNF1_dimer_N_dom_sf"/>
</dbReference>
<dbReference type="PANTHER" id="PTHR11568:SF4">
    <property type="entry name" value="HEPATOCYTE NUCLEAR FACTOR 1-ALPHA"/>
    <property type="match status" value="1"/>
</dbReference>
<dbReference type="GeneID" id="106585312"/>